<keyword evidence="2" id="KW-1185">Reference proteome</keyword>
<organism evidence="1 2">
    <name type="scientific">Parapedobacter luteus</name>
    <dbReference type="NCBI Taxonomy" id="623280"/>
    <lineage>
        <taxon>Bacteria</taxon>
        <taxon>Pseudomonadati</taxon>
        <taxon>Bacteroidota</taxon>
        <taxon>Sphingobacteriia</taxon>
        <taxon>Sphingobacteriales</taxon>
        <taxon>Sphingobacteriaceae</taxon>
        <taxon>Parapedobacter</taxon>
    </lineage>
</organism>
<dbReference type="AlphaFoldDB" id="A0A1T5A3L9"/>
<evidence type="ECO:0000313" key="2">
    <source>
        <dbReference type="Proteomes" id="UP000190541"/>
    </source>
</evidence>
<dbReference type="Proteomes" id="UP000190541">
    <property type="component" value="Unassembled WGS sequence"/>
</dbReference>
<sequence length="49" mass="5865">MSNSVCSTHQIKNLEKQLDINENKFLRNFKSPSTRQFYFIARDTSIRQE</sequence>
<dbReference type="EMBL" id="FUYS01000001">
    <property type="protein sequence ID" value="SKB29592.1"/>
    <property type="molecule type" value="Genomic_DNA"/>
</dbReference>
<proteinExistence type="predicted"/>
<accession>A0A1T5A3L9</accession>
<protein>
    <submittedName>
        <fullName evidence="1">Uncharacterized protein</fullName>
    </submittedName>
</protein>
<reference evidence="1 2" key="1">
    <citation type="submission" date="2017-02" db="EMBL/GenBank/DDBJ databases">
        <authorList>
            <person name="Peterson S.W."/>
        </authorList>
    </citation>
    <scope>NUCLEOTIDE SEQUENCE [LARGE SCALE GENOMIC DNA]</scope>
    <source>
        <strain evidence="1 2">DSM 22899</strain>
    </source>
</reference>
<evidence type="ECO:0000313" key="1">
    <source>
        <dbReference type="EMBL" id="SKB29592.1"/>
    </source>
</evidence>
<name>A0A1T5A3L9_9SPHI</name>
<gene>
    <name evidence="1" type="ORF">SAMN05660226_00545</name>
</gene>